<feature type="compositionally biased region" description="Acidic residues" evidence="5">
    <location>
        <begin position="501"/>
        <end position="519"/>
    </location>
</feature>
<evidence type="ECO:0000256" key="3">
    <source>
        <dbReference type="ARBA" id="ARBA00022833"/>
    </source>
</evidence>
<evidence type="ECO:0000256" key="5">
    <source>
        <dbReference type="SAM" id="MobiDB-lite"/>
    </source>
</evidence>
<feature type="compositionally biased region" description="Basic and acidic residues" evidence="5">
    <location>
        <begin position="49"/>
        <end position="62"/>
    </location>
</feature>
<name>A0A498JLZ6_MALDO</name>
<feature type="domain" description="C3H1-type" evidence="6">
    <location>
        <begin position="156"/>
        <end position="194"/>
    </location>
</feature>
<dbReference type="PANTHER" id="PTHR12681">
    <property type="entry name" value="ZINC FINGER-CONTAINING PROTEIN P48ZNF"/>
    <property type="match status" value="1"/>
</dbReference>
<proteinExistence type="predicted"/>
<sequence>MPPKASKADLAKKQKVVEDKTFGLKNKNKSKNVQKYVQNLQQSVQPKVDPTKAKKKKEEEKAKEKELNDLFKIAVSQPKVPPGVDPKSILCEFFKVGQCTKGFKCKFSHDLNVQRKGEKIDIYSDKRDDEDTMEDWDQATLEKVVESKKNEYNQNKPTEIVCKHFLDAVEKKQYGWFWSCPNGGKECHYRHALPPGYVLKSQMKALLDEEAEKVAIEDEIENQRAKVTTITPMTTELFMQWRNKKTEEKEAGLAAQRAERAKNDRMSGRELFLSDATLFVDDAEAYEKYQRQDPEATEEKVISPWRCSTPTDGTSPELHPNVRRHLVVVSSPELAMEVLHTQGVGSRRGGVPHQRSSKNGPPPPLHDPAGVSMSQMYRATPQSILDWARDRLELGASQLGRVEGFHRVLGKMPSAGTALIKLAKDNSAAGGPSASTSAAGSEVPVNDDIEDDDDDDELDFDELNELEASLSRTSIQIREPDNSAAGGPSASTSAAGSEVPVNDDIEDDDDDDDDDDDELDLDELNELEASLSRASIQIREPGIEASRRGAERVTLTICLSGVERDYNEKCER</sequence>
<evidence type="ECO:0000313" key="7">
    <source>
        <dbReference type="EMBL" id="RXH94331.1"/>
    </source>
</evidence>
<feature type="compositionally biased region" description="Low complexity" evidence="5">
    <location>
        <begin position="427"/>
        <end position="441"/>
    </location>
</feature>
<dbReference type="PANTHER" id="PTHR12681:SF0">
    <property type="entry name" value="ZINC FINGER CCCH DOMAIN-CONTAINING PROTEIN 15"/>
    <property type="match status" value="1"/>
</dbReference>
<dbReference type="GO" id="GO:0005829">
    <property type="term" value="C:cytosol"/>
    <property type="evidence" value="ECO:0007669"/>
    <property type="project" value="TreeGrafter"/>
</dbReference>
<dbReference type="SUPFAM" id="SSF90229">
    <property type="entry name" value="CCCH zinc finger"/>
    <property type="match status" value="1"/>
</dbReference>
<keyword evidence="8" id="KW-1185">Reference proteome</keyword>
<evidence type="ECO:0000256" key="4">
    <source>
        <dbReference type="PROSITE-ProRule" id="PRU00723"/>
    </source>
</evidence>
<feature type="compositionally biased region" description="Basic and acidic residues" evidence="5">
    <location>
        <begin position="290"/>
        <end position="301"/>
    </location>
</feature>
<dbReference type="GO" id="GO:0008270">
    <property type="term" value="F:zinc ion binding"/>
    <property type="evidence" value="ECO:0007669"/>
    <property type="project" value="UniProtKB-KW"/>
</dbReference>
<feature type="domain" description="C3H1-type" evidence="6">
    <location>
        <begin position="85"/>
        <end position="112"/>
    </location>
</feature>
<dbReference type="InterPro" id="IPR036855">
    <property type="entry name" value="Znf_CCCH_sf"/>
</dbReference>
<dbReference type="GO" id="GO:0003729">
    <property type="term" value="F:mRNA binding"/>
    <property type="evidence" value="ECO:0007669"/>
    <property type="project" value="TreeGrafter"/>
</dbReference>
<protein>
    <recommendedName>
        <fullName evidence="6">C3H1-type domain-containing protein</fullName>
    </recommendedName>
</protein>
<dbReference type="InterPro" id="IPR032378">
    <property type="entry name" value="ZC3H15/TMA46_C"/>
</dbReference>
<dbReference type="AlphaFoldDB" id="A0A498JLZ6"/>
<comment type="caution">
    <text evidence="7">The sequence shown here is derived from an EMBL/GenBank/DDBJ whole genome shotgun (WGS) entry which is preliminary data.</text>
</comment>
<feature type="region of interest" description="Disordered" evidence="5">
    <location>
        <begin position="39"/>
        <end position="62"/>
    </location>
</feature>
<evidence type="ECO:0000259" key="6">
    <source>
        <dbReference type="PROSITE" id="PS50103"/>
    </source>
</evidence>
<reference evidence="7 8" key="1">
    <citation type="submission" date="2018-10" db="EMBL/GenBank/DDBJ databases">
        <title>A high-quality apple genome assembly.</title>
        <authorList>
            <person name="Hu J."/>
        </authorList>
    </citation>
    <scope>NUCLEOTIDE SEQUENCE [LARGE SCALE GENOMIC DNA]</scope>
    <source>
        <strain evidence="8">cv. HFTH1</strain>
        <tissue evidence="7">Young leaf</tissue>
    </source>
</reference>
<feature type="region of interest" description="Disordered" evidence="5">
    <location>
        <begin position="290"/>
        <end position="319"/>
    </location>
</feature>
<dbReference type="EMBL" id="RDQH01000333">
    <property type="protein sequence ID" value="RXH94331.1"/>
    <property type="molecule type" value="Genomic_DNA"/>
</dbReference>
<keyword evidence="1 4" id="KW-0479">Metal-binding</keyword>
<dbReference type="PROSITE" id="PS50103">
    <property type="entry name" value="ZF_C3H1"/>
    <property type="match status" value="2"/>
</dbReference>
<feature type="compositionally biased region" description="Acidic residues" evidence="5">
    <location>
        <begin position="445"/>
        <end position="456"/>
    </location>
</feature>
<accession>A0A498JLZ6</accession>
<dbReference type="Gene3D" id="6.20.400.10">
    <property type="match status" value="1"/>
</dbReference>
<feature type="zinc finger region" description="C3H1-type" evidence="4">
    <location>
        <begin position="85"/>
        <end position="112"/>
    </location>
</feature>
<dbReference type="InterPro" id="IPR000571">
    <property type="entry name" value="Znf_CCCH"/>
</dbReference>
<dbReference type="Proteomes" id="UP000290289">
    <property type="component" value="Chromosome 7"/>
</dbReference>
<evidence type="ECO:0000313" key="8">
    <source>
        <dbReference type="Proteomes" id="UP000290289"/>
    </source>
</evidence>
<gene>
    <name evidence="7" type="ORF">DVH24_024015</name>
</gene>
<dbReference type="SMART" id="SM00356">
    <property type="entry name" value="ZnF_C3H1"/>
    <property type="match status" value="2"/>
</dbReference>
<dbReference type="GO" id="GO:0002181">
    <property type="term" value="P:cytoplasmic translation"/>
    <property type="evidence" value="ECO:0007669"/>
    <property type="project" value="TreeGrafter"/>
</dbReference>
<dbReference type="STRING" id="3750.A0A498JLZ6"/>
<evidence type="ECO:0000256" key="1">
    <source>
        <dbReference type="ARBA" id="ARBA00022723"/>
    </source>
</evidence>
<keyword evidence="2 4" id="KW-0863">Zinc-finger</keyword>
<feature type="region of interest" description="Disordered" evidence="5">
    <location>
        <begin position="426"/>
        <end position="456"/>
    </location>
</feature>
<feature type="region of interest" description="Disordered" evidence="5">
    <location>
        <begin position="469"/>
        <end position="519"/>
    </location>
</feature>
<feature type="zinc finger region" description="C3H1-type" evidence="4">
    <location>
        <begin position="156"/>
        <end position="194"/>
    </location>
</feature>
<dbReference type="Pfam" id="PF16543">
    <property type="entry name" value="DFRP_C"/>
    <property type="match status" value="1"/>
</dbReference>
<evidence type="ECO:0000256" key="2">
    <source>
        <dbReference type="ARBA" id="ARBA00022771"/>
    </source>
</evidence>
<keyword evidence="3 4" id="KW-0862">Zinc</keyword>
<dbReference type="Gene3D" id="4.10.1000.10">
    <property type="entry name" value="Zinc finger, CCCH-type"/>
    <property type="match status" value="1"/>
</dbReference>
<feature type="region of interest" description="Disordered" evidence="5">
    <location>
        <begin position="343"/>
        <end position="371"/>
    </location>
</feature>
<organism evidence="7 8">
    <name type="scientific">Malus domestica</name>
    <name type="common">Apple</name>
    <name type="synonym">Pyrus malus</name>
    <dbReference type="NCBI Taxonomy" id="3750"/>
    <lineage>
        <taxon>Eukaryota</taxon>
        <taxon>Viridiplantae</taxon>
        <taxon>Streptophyta</taxon>
        <taxon>Embryophyta</taxon>
        <taxon>Tracheophyta</taxon>
        <taxon>Spermatophyta</taxon>
        <taxon>Magnoliopsida</taxon>
        <taxon>eudicotyledons</taxon>
        <taxon>Gunneridae</taxon>
        <taxon>Pentapetalae</taxon>
        <taxon>rosids</taxon>
        <taxon>fabids</taxon>
        <taxon>Rosales</taxon>
        <taxon>Rosaceae</taxon>
        <taxon>Amygdaloideae</taxon>
        <taxon>Maleae</taxon>
        <taxon>Malus</taxon>
    </lineage>
</organism>
<feature type="compositionally biased region" description="Low complexity" evidence="5">
    <location>
        <begin position="483"/>
        <end position="497"/>
    </location>
</feature>